<comment type="caution">
    <text evidence="2">The sequence shown here is derived from an EMBL/GenBank/DDBJ whole genome shotgun (WGS) entry which is preliminary data.</text>
</comment>
<dbReference type="Pfam" id="PF13189">
    <property type="entry name" value="Cytidylate_kin2"/>
    <property type="match status" value="1"/>
</dbReference>
<protein>
    <recommendedName>
        <fullName evidence="4">Cytidylate kinase-like family protein</fullName>
    </recommendedName>
</protein>
<sequence length="228" mass="24265">MAARVVTLSATFGAGGAAIGHAVAGRLGLPFVDRAVPVAVAAEIGCSLEEALAHDDRAESGIGRLLVDAARLPGVSLGGMDVSLPERGAIPEEEFVTRTEEAIRRVAHEGGGVVLGRAGALVLAHHPRALHVRLDGSRQRRLARARARWRERGGRAGGERAEQSTMTVPSERDVERILEGDDRARAAYVKHFYGADPADPRLYHLLIDSTRIPEPTVVELVVTAALAF</sequence>
<name>A0ABP7WZP6_9ACTN</name>
<proteinExistence type="predicted"/>
<dbReference type="InterPro" id="IPR027417">
    <property type="entry name" value="P-loop_NTPase"/>
</dbReference>
<evidence type="ECO:0000313" key="2">
    <source>
        <dbReference type="EMBL" id="GAA4100375.1"/>
    </source>
</evidence>
<dbReference type="Proteomes" id="UP001500683">
    <property type="component" value="Unassembled WGS sequence"/>
</dbReference>
<evidence type="ECO:0000256" key="1">
    <source>
        <dbReference type="SAM" id="MobiDB-lite"/>
    </source>
</evidence>
<accession>A0ABP7WZP6</accession>
<keyword evidence="3" id="KW-1185">Reference proteome</keyword>
<feature type="compositionally biased region" description="Basic and acidic residues" evidence="1">
    <location>
        <begin position="149"/>
        <end position="162"/>
    </location>
</feature>
<dbReference type="RefSeq" id="WP_344957496.1">
    <property type="nucleotide sequence ID" value="NZ_BAAAZG010000061.1"/>
</dbReference>
<dbReference type="Gene3D" id="3.40.50.300">
    <property type="entry name" value="P-loop containing nucleotide triphosphate hydrolases"/>
    <property type="match status" value="1"/>
</dbReference>
<evidence type="ECO:0000313" key="3">
    <source>
        <dbReference type="Proteomes" id="UP001500683"/>
    </source>
</evidence>
<organism evidence="2 3">
    <name type="scientific">Actinomadura miaoliensis</name>
    <dbReference type="NCBI Taxonomy" id="430685"/>
    <lineage>
        <taxon>Bacteria</taxon>
        <taxon>Bacillati</taxon>
        <taxon>Actinomycetota</taxon>
        <taxon>Actinomycetes</taxon>
        <taxon>Streptosporangiales</taxon>
        <taxon>Thermomonosporaceae</taxon>
        <taxon>Actinomadura</taxon>
    </lineage>
</organism>
<feature type="region of interest" description="Disordered" evidence="1">
    <location>
        <begin position="149"/>
        <end position="170"/>
    </location>
</feature>
<gene>
    <name evidence="2" type="ORF">GCM10022214_77080</name>
</gene>
<dbReference type="EMBL" id="BAAAZG010000061">
    <property type="protein sequence ID" value="GAA4100375.1"/>
    <property type="molecule type" value="Genomic_DNA"/>
</dbReference>
<evidence type="ECO:0008006" key="4">
    <source>
        <dbReference type="Google" id="ProtNLM"/>
    </source>
</evidence>
<reference evidence="3" key="1">
    <citation type="journal article" date="2019" name="Int. J. Syst. Evol. Microbiol.">
        <title>The Global Catalogue of Microorganisms (GCM) 10K type strain sequencing project: providing services to taxonomists for standard genome sequencing and annotation.</title>
        <authorList>
            <consortium name="The Broad Institute Genomics Platform"/>
            <consortium name="The Broad Institute Genome Sequencing Center for Infectious Disease"/>
            <person name="Wu L."/>
            <person name="Ma J."/>
        </authorList>
    </citation>
    <scope>NUCLEOTIDE SEQUENCE [LARGE SCALE GENOMIC DNA]</scope>
    <source>
        <strain evidence="3">JCM 16702</strain>
    </source>
</reference>